<dbReference type="RefSeq" id="WP_073062667.1">
    <property type="nucleotide sequence ID" value="NZ_FQUS01000008.1"/>
</dbReference>
<dbReference type="SUPFAM" id="SSF55326">
    <property type="entry name" value="PurM N-terminal domain-like"/>
    <property type="match status" value="1"/>
</dbReference>
<sequence>MDKGSFRTIDSVGRGELIKELMEHSSFSRDEVIQGYGDDCAVLENRGEGIYQLLSSESFMEGVDYDLTYVPLHHLGYKVATAAVSDIYAMNGTPQVVLVNLAVPNKISVDMLKEIYRGIGAAGKDYEFQIAGGDLTASHKTLGISISCRGEVPGNNVIYREGAQPGDAICVTGDLGAAAAGLRILMRENKFWREQEQQQAFQPDLSDYEYVVRRQLVPVARKDFIEQLTDLNLSPSSMIDLTQGLVSELKHLTGASEVGAYFYQAALPISLDTRSVADEMKEDVDKYALYGGEDYELMFTLPEQKVEKLADEFSDFTVIGKITDSSEGIRMQKAEGDVAVFDGREE</sequence>
<dbReference type="InterPro" id="IPR036676">
    <property type="entry name" value="PurM-like_C_sf"/>
</dbReference>
<dbReference type="Pfam" id="PF00586">
    <property type="entry name" value="AIRS"/>
    <property type="match status" value="1"/>
</dbReference>
<gene>
    <name evidence="2" type="primary">thiL</name>
    <name evidence="4" type="ORF">SAMN05443144_10889</name>
</gene>
<comment type="function">
    <text evidence="2">Catalyzes the ATP-dependent phosphorylation of thiamine-monophosphate (TMP) to form thiamine-pyrophosphate (TPP), the active form of vitamin B1.</text>
</comment>
<evidence type="ECO:0000313" key="5">
    <source>
        <dbReference type="Proteomes" id="UP000184041"/>
    </source>
</evidence>
<dbReference type="EC" id="2.7.4.16" evidence="2"/>
<keyword evidence="2" id="KW-0547">Nucleotide-binding</keyword>
<feature type="binding site" evidence="2">
    <location>
        <position position="134"/>
    </location>
    <ligand>
        <name>Mg(2+)</name>
        <dbReference type="ChEBI" id="CHEBI:18420"/>
        <label>1</label>
    </ligand>
</feature>
<dbReference type="PANTHER" id="PTHR30270:SF0">
    <property type="entry name" value="THIAMINE-MONOPHOSPHATE KINASE"/>
    <property type="match status" value="1"/>
</dbReference>
<dbReference type="Proteomes" id="UP000184041">
    <property type="component" value="Unassembled WGS sequence"/>
</dbReference>
<dbReference type="STRING" id="1194090.SAMN05443144_10889"/>
<comment type="miscellaneous">
    <text evidence="2">Reaction mechanism of ThiL seems to utilize a direct, inline transfer of the gamma-phosphate of ATP to TMP rather than a phosphorylated enzyme intermediate.</text>
</comment>
<proteinExistence type="inferred from homology"/>
<feature type="binding site" evidence="2">
    <location>
        <position position="116"/>
    </location>
    <ligand>
        <name>ATP</name>
        <dbReference type="ChEBI" id="CHEBI:30616"/>
    </ligand>
</feature>
<dbReference type="GO" id="GO:0000287">
    <property type="term" value="F:magnesium ion binding"/>
    <property type="evidence" value="ECO:0007669"/>
    <property type="project" value="UniProtKB-UniRule"/>
</dbReference>
<dbReference type="PIRSF" id="PIRSF005303">
    <property type="entry name" value="Thiam_monoph_kin"/>
    <property type="match status" value="1"/>
</dbReference>
<dbReference type="GO" id="GO:0009228">
    <property type="term" value="P:thiamine biosynthetic process"/>
    <property type="evidence" value="ECO:0007669"/>
    <property type="project" value="UniProtKB-KW"/>
</dbReference>
<feature type="domain" description="PurM-like N-terminal" evidence="3">
    <location>
        <begin position="37"/>
        <end position="152"/>
    </location>
</feature>
<dbReference type="EMBL" id="FQUS01000008">
    <property type="protein sequence ID" value="SHF40610.1"/>
    <property type="molecule type" value="Genomic_DNA"/>
</dbReference>
<dbReference type="AlphaFoldDB" id="A0A1M5BDX7"/>
<comment type="catalytic activity">
    <reaction evidence="2">
        <text>thiamine phosphate + ATP = thiamine diphosphate + ADP</text>
        <dbReference type="Rhea" id="RHEA:15913"/>
        <dbReference type="ChEBI" id="CHEBI:30616"/>
        <dbReference type="ChEBI" id="CHEBI:37575"/>
        <dbReference type="ChEBI" id="CHEBI:58937"/>
        <dbReference type="ChEBI" id="CHEBI:456216"/>
        <dbReference type="EC" id="2.7.4.16"/>
    </reaction>
</comment>
<dbReference type="UniPathway" id="UPA00060">
    <property type="reaction ID" value="UER00142"/>
</dbReference>
<dbReference type="GO" id="GO:0009229">
    <property type="term" value="P:thiamine diphosphate biosynthetic process"/>
    <property type="evidence" value="ECO:0007669"/>
    <property type="project" value="UniProtKB-UniRule"/>
</dbReference>
<dbReference type="InterPro" id="IPR016188">
    <property type="entry name" value="PurM-like_N"/>
</dbReference>
<feature type="binding site" evidence="2">
    <location>
        <position position="242"/>
    </location>
    <ligand>
        <name>ATP</name>
        <dbReference type="ChEBI" id="CHEBI:30616"/>
    </ligand>
</feature>
<dbReference type="GO" id="GO:0009030">
    <property type="term" value="F:thiamine-phosphate kinase activity"/>
    <property type="evidence" value="ECO:0007669"/>
    <property type="project" value="UniProtKB-UniRule"/>
</dbReference>
<keyword evidence="2" id="KW-0808">Transferase</keyword>
<accession>A0A1M5BDX7</accession>
<feature type="binding site" evidence="2">
    <location>
        <begin position="133"/>
        <end position="134"/>
    </location>
    <ligand>
        <name>ATP</name>
        <dbReference type="ChEBI" id="CHEBI:30616"/>
    </ligand>
</feature>
<comment type="caution">
    <text evidence="2">Lacks conserved residue(s) required for the propagation of feature annotation.</text>
</comment>
<evidence type="ECO:0000259" key="3">
    <source>
        <dbReference type="Pfam" id="PF00586"/>
    </source>
</evidence>
<dbReference type="PANTHER" id="PTHR30270">
    <property type="entry name" value="THIAMINE-MONOPHOSPHATE KINASE"/>
    <property type="match status" value="1"/>
</dbReference>
<keyword evidence="2" id="KW-0067">ATP-binding</keyword>
<dbReference type="SUPFAM" id="SSF56042">
    <property type="entry name" value="PurM C-terminal domain-like"/>
    <property type="match status" value="1"/>
</dbReference>
<comment type="pathway">
    <text evidence="2">Cofactor biosynthesis; thiamine diphosphate biosynthesis; thiamine diphosphate from thiamine phosphate: step 1/1.</text>
</comment>
<feature type="binding site" evidence="2">
    <location>
        <position position="39"/>
    </location>
    <ligand>
        <name>Mg(2+)</name>
        <dbReference type="ChEBI" id="CHEBI:18420"/>
        <label>3</label>
    </ligand>
</feature>
<dbReference type="OrthoDB" id="9802811at2"/>
<evidence type="ECO:0000256" key="2">
    <source>
        <dbReference type="HAMAP-Rule" id="MF_02128"/>
    </source>
</evidence>
<evidence type="ECO:0000313" key="4">
    <source>
        <dbReference type="EMBL" id="SHF40610.1"/>
    </source>
</evidence>
<feature type="binding site" evidence="2">
    <location>
        <position position="39"/>
    </location>
    <ligand>
        <name>Mg(2+)</name>
        <dbReference type="ChEBI" id="CHEBI:18420"/>
        <label>4</label>
    </ligand>
</feature>
<keyword evidence="2" id="KW-0479">Metal-binding</keyword>
<feature type="binding site" evidence="2">
    <location>
        <position position="86"/>
    </location>
    <ligand>
        <name>Mg(2+)</name>
        <dbReference type="ChEBI" id="CHEBI:18420"/>
        <label>2</label>
    </ligand>
</feature>
<comment type="similarity">
    <text evidence="2">Belongs to the thiamine-monophosphate kinase family.</text>
</comment>
<feature type="binding site" evidence="2">
    <location>
        <position position="293"/>
    </location>
    <ligand>
        <name>substrate</name>
    </ligand>
</feature>
<keyword evidence="2" id="KW-0460">Magnesium</keyword>
<dbReference type="InterPro" id="IPR036921">
    <property type="entry name" value="PurM-like_N_sf"/>
</dbReference>
<feature type="binding site" evidence="2">
    <location>
        <position position="86"/>
    </location>
    <ligand>
        <name>Mg(2+)</name>
        <dbReference type="ChEBI" id="CHEBI:18420"/>
        <label>3</label>
    </ligand>
</feature>
<dbReference type="Gene3D" id="3.30.1330.10">
    <property type="entry name" value="PurM-like, N-terminal domain"/>
    <property type="match status" value="1"/>
</dbReference>
<feature type="binding site" evidence="2">
    <location>
        <position position="55"/>
    </location>
    <ligand>
        <name>Mg(2+)</name>
        <dbReference type="ChEBI" id="CHEBI:18420"/>
        <label>4</label>
    </ligand>
</feature>
<feature type="binding site" evidence="2">
    <location>
        <position position="240"/>
    </location>
    <ligand>
        <name>Mg(2+)</name>
        <dbReference type="ChEBI" id="CHEBI:18420"/>
        <label>3</label>
    </ligand>
</feature>
<dbReference type="InterPro" id="IPR006283">
    <property type="entry name" value="ThiL-like"/>
</dbReference>
<dbReference type="NCBIfam" id="TIGR01379">
    <property type="entry name" value="thiL"/>
    <property type="match status" value="1"/>
</dbReference>
<keyword evidence="5" id="KW-1185">Reference proteome</keyword>
<evidence type="ECO:0000256" key="1">
    <source>
        <dbReference type="ARBA" id="ARBA00022977"/>
    </source>
</evidence>
<dbReference type="Gene3D" id="3.90.650.10">
    <property type="entry name" value="PurM-like C-terminal domain"/>
    <property type="match status" value="1"/>
</dbReference>
<keyword evidence="2 4" id="KW-0418">Kinase</keyword>
<feature type="binding site" evidence="2">
    <location>
        <position position="56"/>
    </location>
    <ligand>
        <name>Mg(2+)</name>
        <dbReference type="ChEBI" id="CHEBI:18420"/>
        <label>1</label>
    </ligand>
</feature>
<dbReference type="GO" id="GO:0005524">
    <property type="term" value="F:ATP binding"/>
    <property type="evidence" value="ECO:0007669"/>
    <property type="project" value="UniProtKB-UniRule"/>
</dbReference>
<organism evidence="4 5">
    <name type="scientific">Fodinibius roseus</name>
    <dbReference type="NCBI Taxonomy" id="1194090"/>
    <lineage>
        <taxon>Bacteria</taxon>
        <taxon>Pseudomonadati</taxon>
        <taxon>Balneolota</taxon>
        <taxon>Balneolia</taxon>
        <taxon>Balneolales</taxon>
        <taxon>Balneolaceae</taxon>
        <taxon>Fodinibius</taxon>
    </lineage>
</organism>
<dbReference type="HAMAP" id="MF_02128">
    <property type="entry name" value="TMP_kinase"/>
    <property type="match status" value="1"/>
</dbReference>
<protein>
    <recommendedName>
        <fullName evidence="2">Thiamine-monophosphate kinase</fullName>
        <shortName evidence="2">TMP kinase</shortName>
        <shortName evidence="2">Thiamine-phosphate kinase</shortName>
        <ecNumber evidence="2">2.7.4.16</ecNumber>
    </recommendedName>
</protein>
<name>A0A1M5BDX7_9BACT</name>
<feature type="binding site" evidence="2">
    <location>
        <position position="160"/>
    </location>
    <ligand>
        <name>ATP</name>
        <dbReference type="ChEBI" id="CHEBI:30616"/>
    </ligand>
</feature>
<feature type="binding site" evidence="2">
    <location>
        <position position="86"/>
    </location>
    <ligand>
        <name>Mg(2+)</name>
        <dbReference type="ChEBI" id="CHEBI:18420"/>
        <label>4</label>
    </ligand>
</feature>
<keyword evidence="1 2" id="KW-0784">Thiamine biosynthesis</keyword>
<feature type="binding site" evidence="2">
    <location>
        <position position="64"/>
    </location>
    <ligand>
        <name>substrate</name>
    </ligand>
</feature>
<reference evidence="4 5" key="1">
    <citation type="submission" date="2016-11" db="EMBL/GenBank/DDBJ databases">
        <authorList>
            <person name="Jaros S."/>
            <person name="Januszkiewicz K."/>
            <person name="Wedrychowicz H."/>
        </authorList>
    </citation>
    <scope>NUCLEOTIDE SEQUENCE [LARGE SCALE GENOMIC DNA]</scope>
    <source>
        <strain evidence="4 5">DSM 21986</strain>
    </source>
</reference>
<dbReference type="CDD" id="cd02194">
    <property type="entry name" value="ThiL"/>
    <property type="match status" value="1"/>
</dbReference>